<evidence type="ECO:0000256" key="1">
    <source>
        <dbReference type="ARBA" id="ARBA00004651"/>
    </source>
</evidence>
<dbReference type="PANTHER" id="PTHR30287">
    <property type="entry name" value="MEMBRANE COMPONENT OF PREDICTED ABC SUPERFAMILY METABOLITE UPTAKE TRANSPORTER"/>
    <property type="match status" value="1"/>
</dbReference>
<feature type="transmembrane region" description="Helical" evidence="6">
    <location>
        <begin position="855"/>
        <end position="877"/>
    </location>
</feature>
<accession>A0ABS1W635</accession>
<name>A0ABS1W635_9ACTN</name>
<evidence type="ECO:0000259" key="8">
    <source>
        <dbReference type="Pfam" id="PF02687"/>
    </source>
</evidence>
<feature type="chain" id="PRO_5047486700" evidence="7">
    <location>
        <begin position="34"/>
        <end position="981"/>
    </location>
</feature>
<dbReference type="PANTHER" id="PTHR30287:SF2">
    <property type="entry name" value="BLL1001 PROTEIN"/>
    <property type="match status" value="1"/>
</dbReference>
<dbReference type="Pfam" id="PF02687">
    <property type="entry name" value="FtsX"/>
    <property type="match status" value="2"/>
</dbReference>
<feature type="transmembrane region" description="Helical" evidence="6">
    <location>
        <begin position="330"/>
        <end position="349"/>
    </location>
</feature>
<keyword evidence="4 6" id="KW-1133">Transmembrane helix</keyword>
<feature type="transmembrane region" description="Helical" evidence="6">
    <location>
        <begin position="273"/>
        <end position="296"/>
    </location>
</feature>
<feature type="domain" description="ABC3 transporter permease C-terminal" evidence="8">
    <location>
        <begin position="858"/>
        <end position="977"/>
    </location>
</feature>
<evidence type="ECO:0000313" key="9">
    <source>
        <dbReference type="EMBL" id="MBL7262204.1"/>
    </source>
</evidence>
<gene>
    <name evidence="9" type="ORF">JKJ07_48845</name>
</gene>
<evidence type="ECO:0000313" key="10">
    <source>
        <dbReference type="Proteomes" id="UP000598996"/>
    </source>
</evidence>
<comment type="subcellular location">
    <subcellularLocation>
        <location evidence="1">Cell membrane</location>
        <topology evidence="1">Multi-pass membrane protein</topology>
    </subcellularLocation>
</comment>
<comment type="caution">
    <text evidence="9">The sequence shown here is derived from an EMBL/GenBank/DDBJ whole genome shotgun (WGS) entry which is preliminary data.</text>
</comment>
<feature type="transmembrane region" description="Helical" evidence="6">
    <location>
        <begin position="435"/>
        <end position="453"/>
    </location>
</feature>
<dbReference type="InterPro" id="IPR038766">
    <property type="entry name" value="Membrane_comp_ABC_pdt"/>
</dbReference>
<evidence type="ECO:0000256" key="4">
    <source>
        <dbReference type="ARBA" id="ARBA00022989"/>
    </source>
</evidence>
<feature type="transmembrane region" description="Helical" evidence="6">
    <location>
        <begin position="361"/>
        <end position="389"/>
    </location>
</feature>
<evidence type="ECO:0000256" key="2">
    <source>
        <dbReference type="ARBA" id="ARBA00022475"/>
    </source>
</evidence>
<evidence type="ECO:0000256" key="7">
    <source>
        <dbReference type="SAM" id="SignalP"/>
    </source>
</evidence>
<organism evidence="9 10">
    <name type="scientific">Paractinoplanes lichenicola</name>
    <dbReference type="NCBI Taxonomy" id="2802976"/>
    <lineage>
        <taxon>Bacteria</taxon>
        <taxon>Bacillati</taxon>
        <taxon>Actinomycetota</taxon>
        <taxon>Actinomycetes</taxon>
        <taxon>Micromonosporales</taxon>
        <taxon>Micromonosporaceae</taxon>
        <taxon>Paractinoplanes</taxon>
    </lineage>
</organism>
<evidence type="ECO:0000256" key="5">
    <source>
        <dbReference type="ARBA" id="ARBA00023136"/>
    </source>
</evidence>
<feature type="transmembrane region" description="Helical" evidence="6">
    <location>
        <begin position="409"/>
        <end position="429"/>
    </location>
</feature>
<sequence>MYYIALGAVRRRSGPALLLALLAALLATGASCAAWYGLSVASQSAGAEVVRSPVEERVILVRQAGESTSDPRAALDKFATTVRGMLPVPSGTPVLGVVAEATYIYPGRSGASTGLPIAYRDGFCDHVRLTGACPAAADDAVISADTARRLGLKTGDTFRVRAATSRSVPIEFRVTGVYEHVEPGSAYWSDKLFRAQGSLDPLFTSLDTFRDPLLIRQTYAWDLDVPLPLLRGDGAYDLNGLVNESAPSFAGARLQLATPTGKLVDRVREERLAVARGVAIGLGQLAVLAWFAIGLAGRYTGRERRADAGLLKLRGSTSRGILRLALSQHLLPLTAGGLAGWVAGFLVAWPLAGALPVTVELWAALLLSLGLVVVVLGIALLVLLAVDALQQRAPVAALLRRVPSARRDWRSGVIDLALIALAAGAVYQARTSGSGLGIVAPALVALAVGLLLARLLRRAADRVGAVALRAGRIRLGLTAVRVSRQPGTDRVFALVVVSVALMALTLGTFAAGRAERADRAGVELGAPRVLTVSATSRTELLYAVRRADPEGRYAMAAVVDTGGTPPVLAVDSNRLAAVATWRPEYGPVTALTATPAPAALPLITGDRLTVAVTSRRSTTTLLGAILQHEGTGEPVRVEFKGIRLGAGTASALVPRCATAPGCRLVGWELFTPQGSDDGSVTVRSLTQQGPAATVLTAAQLADVRNWRGDFSTPAVHIAAGDGGLTLQTVPAGSIKVAAADSPLPQPVVLAGRPPSTWVFDDSAVGRFGDPATPVRVAAAATVLPVLGRDGVLTDLDAARRVAGDSDQGGILQVWLTADAPDSVVDAIGLPVLADRTAVARAADLAADASVVTTPFGLFTAAVVALIAAALLGLAAAVDREPQLEHLRALRTQGLTRRVALGTAYAGAGSVALAGLLGGLAAALAARPLAAVTAPVFPDGWRVVPPPGALGPWALTAAALAGLVVFGATAWLSVRRLRGELS</sequence>
<dbReference type="EMBL" id="JAENHO010000028">
    <property type="protein sequence ID" value="MBL7262204.1"/>
    <property type="molecule type" value="Genomic_DNA"/>
</dbReference>
<protein>
    <submittedName>
        <fullName evidence="9">ABC transporter permease</fullName>
    </submittedName>
</protein>
<feature type="transmembrane region" description="Helical" evidence="6">
    <location>
        <begin position="898"/>
        <end position="929"/>
    </location>
</feature>
<evidence type="ECO:0000256" key="6">
    <source>
        <dbReference type="SAM" id="Phobius"/>
    </source>
</evidence>
<reference evidence="9 10" key="1">
    <citation type="submission" date="2021-01" db="EMBL/GenBank/DDBJ databases">
        <title>Actinoplanes sp. nov. LDG1-01 isolated from lichen.</title>
        <authorList>
            <person name="Saeng-In P."/>
            <person name="Phongsopitanun W."/>
            <person name="Kanchanasin P."/>
            <person name="Yuki M."/>
            <person name="Kudo T."/>
            <person name="Ohkuma M."/>
            <person name="Tanasupawat S."/>
        </authorList>
    </citation>
    <scope>NUCLEOTIDE SEQUENCE [LARGE SCALE GENOMIC DNA]</scope>
    <source>
        <strain evidence="9 10">LDG1-01</strain>
    </source>
</reference>
<keyword evidence="10" id="KW-1185">Reference proteome</keyword>
<feature type="domain" description="ABC3 transporter permease C-terminal" evidence="8">
    <location>
        <begin position="284"/>
        <end position="384"/>
    </location>
</feature>
<dbReference type="InterPro" id="IPR003838">
    <property type="entry name" value="ABC3_permease_C"/>
</dbReference>
<keyword evidence="7" id="KW-0732">Signal</keyword>
<proteinExistence type="predicted"/>
<feature type="signal peptide" evidence="7">
    <location>
        <begin position="1"/>
        <end position="33"/>
    </location>
</feature>
<dbReference type="Proteomes" id="UP000598996">
    <property type="component" value="Unassembled WGS sequence"/>
</dbReference>
<keyword evidence="5 6" id="KW-0472">Membrane</keyword>
<keyword evidence="3 6" id="KW-0812">Transmembrane</keyword>
<feature type="transmembrane region" description="Helical" evidence="6">
    <location>
        <begin position="949"/>
        <end position="973"/>
    </location>
</feature>
<dbReference type="RefSeq" id="WP_203078746.1">
    <property type="nucleotide sequence ID" value="NZ_JAENHO010000028.1"/>
</dbReference>
<keyword evidence="2" id="KW-1003">Cell membrane</keyword>
<feature type="transmembrane region" description="Helical" evidence="6">
    <location>
        <begin position="491"/>
        <end position="511"/>
    </location>
</feature>
<evidence type="ECO:0000256" key="3">
    <source>
        <dbReference type="ARBA" id="ARBA00022692"/>
    </source>
</evidence>